<dbReference type="PANTHER" id="PTHR38764">
    <property type="entry name" value="ACYL CARRIER PROTEIN PHOSPHODIESTERASE"/>
    <property type="match status" value="1"/>
</dbReference>
<dbReference type="EMBL" id="BAABFN010000004">
    <property type="protein sequence ID" value="GAA4310194.1"/>
    <property type="molecule type" value="Genomic_DNA"/>
</dbReference>
<evidence type="ECO:0000256" key="3">
    <source>
        <dbReference type="ARBA" id="ARBA00023098"/>
    </source>
</evidence>
<sequence length="204" mass="23345">MNYLAHAFLSFGQPDILAGNMIADFVKGRRMYAYPAGILKGIRLHRAIDDFTDCHPVTREAKSFFRTACGLYSGVFTDVVYDHFLANDPRYFGKEALQQFSQDTYRSLQTYEAVFPEGFGTLFSYMRRHDWLYSYLGWDGVERAFNGIYRRARYLSADAGALTAFRTHYEALSDCYADFIPEVMQFAESYPQPPEGGVTVKDEG</sequence>
<reference evidence="5" key="1">
    <citation type="journal article" date="2019" name="Int. J. Syst. Evol. Microbiol.">
        <title>The Global Catalogue of Microorganisms (GCM) 10K type strain sequencing project: providing services to taxonomists for standard genome sequencing and annotation.</title>
        <authorList>
            <consortium name="The Broad Institute Genomics Platform"/>
            <consortium name="The Broad Institute Genome Sequencing Center for Infectious Disease"/>
            <person name="Wu L."/>
            <person name="Ma J."/>
        </authorList>
    </citation>
    <scope>NUCLEOTIDE SEQUENCE [LARGE SCALE GENOMIC DNA]</scope>
    <source>
        <strain evidence="5">JCM 17664</strain>
    </source>
</reference>
<name>A0ABP8FT37_9BACT</name>
<keyword evidence="3" id="KW-0443">Lipid metabolism</keyword>
<dbReference type="InterPro" id="IPR007431">
    <property type="entry name" value="ACP_PD"/>
</dbReference>
<dbReference type="PANTHER" id="PTHR38764:SF1">
    <property type="entry name" value="ACYL CARRIER PROTEIN PHOSPHODIESTERASE"/>
    <property type="match status" value="1"/>
</dbReference>
<evidence type="ECO:0000313" key="5">
    <source>
        <dbReference type="Proteomes" id="UP001501207"/>
    </source>
</evidence>
<protein>
    <submittedName>
        <fullName evidence="4">ACP phosphodiesterase</fullName>
    </submittedName>
</protein>
<evidence type="ECO:0000256" key="1">
    <source>
        <dbReference type="ARBA" id="ARBA00022516"/>
    </source>
</evidence>
<dbReference type="Proteomes" id="UP001501207">
    <property type="component" value="Unassembled WGS sequence"/>
</dbReference>
<comment type="caution">
    <text evidence="4">The sequence shown here is derived from an EMBL/GenBank/DDBJ whole genome shotgun (WGS) entry which is preliminary data.</text>
</comment>
<evidence type="ECO:0000313" key="4">
    <source>
        <dbReference type="EMBL" id="GAA4310194.1"/>
    </source>
</evidence>
<keyword evidence="2" id="KW-0378">Hydrolase</keyword>
<evidence type="ECO:0000256" key="2">
    <source>
        <dbReference type="ARBA" id="ARBA00022801"/>
    </source>
</evidence>
<organism evidence="4 5">
    <name type="scientific">Compostibacter hankyongensis</name>
    <dbReference type="NCBI Taxonomy" id="1007089"/>
    <lineage>
        <taxon>Bacteria</taxon>
        <taxon>Pseudomonadati</taxon>
        <taxon>Bacteroidota</taxon>
        <taxon>Chitinophagia</taxon>
        <taxon>Chitinophagales</taxon>
        <taxon>Chitinophagaceae</taxon>
        <taxon>Compostibacter</taxon>
    </lineage>
</organism>
<keyword evidence="1" id="KW-0444">Lipid biosynthesis</keyword>
<accession>A0ABP8FT37</accession>
<dbReference type="RefSeq" id="WP_344978488.1">
    <property type="nucleotide sequence ID" value="NZ_BAABFN010000004.1"/>
</dbReference>
<gene>
    <name evidence="4" type="ORF">GCM10023143_18530</name>
</gene>
<dbReference type="Pfam" id="PF04336">
    <property type="entry name" value="ACP_PD"/>
    <property type="match status" value="1"/>
</dbReference>
<dbReference type="PIRSF" id="PIRSF011489">
    <property type="entry name" value="DUF479"/>
    <property type="match status" value="1"/>
</dbReference>
<proteinExistence type="predicted"/>
<keyword evidence="5" id="KW-1185">Reference proteome</keyword>